<gene>
    <name evidence="2" type="ORF">A2573_02170</name>
</gene>
<reference evidence="2 3" key="1">
    <citation type="journal article" date="2016" name="Nat. Commun.">
        <title>Thousands of microbial genomes shed light on interconnected biogeochemical processes in an aquifer system.</title>
        <authorList>
            <person name="Anantharaman K."/>
            <person name="Brown C.T."/>
            <person name="Hug L.A."/>
            <person name="Sharon I."/>
            <person name="Castelle C.J."/>
            <person name="Probst A.J."/>
            <person name="Thomas B.C."/>
            <person name="Singh A."/>
            <person name="Wilkins M.J."/>
            <person name="Karaoz U."/>
            <person name="Brodie E.L."/>
            <person name="Williams K.H."/>
            <person name="Hubbard S.S."/>
            <person name="Banfield J.F."/>
        </authorList>
    </citation>
    <scope>NUCLEOTIDE SEQUENCE [LARGE SCALE GENOMIC DNA]</scope>
</reference>
<evidence type="ECO:0000256" key="1">
    <source>
        <dbReference type="SAM" id="Phobius"/>
    </source>
</evidence>
<dbReference type="Proteomes" id="UP000177596">
    <property type="component" value="Unassembled WGS sequence"/>
</dbReference>
<feature type="transmembrane region" description="Helical" evidence="1">
    <location>
        <begin position="27"/>
        <end position="49"/>
    </location>
</feature>
<organism evidence="2 3">
    <name type="scientific">Candidatus Woesebacteria bacterium RIFOXYD1_FULL_43_18</name>
    <dbReference type="NCBI Taxonomy" id="1802551"/>
    <lineage>
        <taxon>Bacteria</taxon>
        <taxon>Candidatus Woeseibacteriota</taxon>
    </lineage>
</organism>
<dbReference type="AlphaFoldDB" id="A0A1F8DK79"/>
<dbReference type="EMBL" id="MGIL01000015">
    <property type="protein sequence ID" value="OGM88195.1"/>
    <property type="molecule type" value="Genomic_DNA"/>
</dbReference>
<comment type="caution">
    <text evidence="2">The sequence shown here is derived from an EMBL/GenBank/DDBJ whole genome shotgun (WGS) entry which is preliminary data.</text>
</comment>
<keyword evidence="1" id="KW-0472">Membrane</keyword>
<keyword evidence="1" id="KW-0812">Transmembrane</keyword>
<protein>
    <recommendedName>
        <fullName evidence="4">PilN domain-containing protein</fullName>
    </recommendedName>
</protein>
<evidence type="ECO:0000313" key="3">
    <source>
        <dbReference type="Proteomes" id="UP000177596"/>
    </source>
</evidence>
<evidence type="ECO:0008006" key="4">
    <source>
        <dbReference type="Google" id="ProtNLM"/>
    </source>
</evidence>
<sequence>MAIKLNLLPEEHAVNNNLSSFLKTAKALGVIGIAAFLIFGVGLGIFFILSTISLNSVNANVAKLTSRVEAQQKSEQQIVLVKDRIKKVASIQDLPNSLPNLKAIDAYLVNLSGTGSVGQLTVDPKGANLTLSLRTYSDLTNFLENIQSSDDFGSVSLESFSLNSKTGYSVEIKTTKK</sequence>
<keyword evidence="1" id="KW-1133">Transmembrane helix</keyword>
<name>A0A1F8DK79_9BACT</name>
<evidence type="ECO:0000313" key="2">
    <source>
        <dbReference type="EMBL" id="OGM88195.1"/>
    </source>
</evidence>
<proteinExistence type="predicted"/>
<accession>A0A1F8DK79</accession>